<evidence type="ECO:0000313" key="2">
    <source>
        <dbReference type="WBParaSite" id="JU765_v2.g1382.t1"/>
    </source>
</evidence>
<organism evidence="1 2">
    <name type="scientific">Panagrolaimus sp. JU765</name>
    <dbReference type="NCBI Taxonomy" id="591449"/>
    <lineage>
        <taxon>Eukaryota</taxon>
        <taxon>Metazoa</taxon>
        <taxon>Ecdysozoa</taxon>
        <taxon>Nematoda</taxon>
        <taxon>Chromadorea</taxon>
        <taxon>Rhabditida</taxon>
        <taxon>Tylenchina</taxon>
        <taxon>Panagrolaimomorpha</taxon>
        <taxon>Panagrolaimoidea</taxon>
        <taxon>Panagrolaimidae</taxon>
        <taxon>Panagrolaimus</taxon>
    </lineage>
</organism>
<dbReference type="Proteomes" id="UP000887576">
    <property type="component" value="Unplaced"/>
</dbReference>
<accession>A0AC34Q7G6</accession>
<sequence length="431" mass="46647">MKLTLWSTDTQERVLTSEVFTAHHSLIKADKESVVFYRPSDHDRLILTFENEKQQMRFQNSVPGGYNKLETSPRRDLVRTSSNARPSSRPVRNPDDAVSVQALSESLDELKLSSSQPLPNPSIVVSPSPANMGSQTASSAPPPPPPPNNAPKKQSPPPPAPPLPRIVTQSTVETRKRESHIKFTFTFTDTDTESFTDNFSESTKGIACCVEMSDSSGFDLVGTDSNNLETKPPVLAPISTSAPPPPPPPPPISSMKFPKQEIVNGNRPKLLFDDKMLQKGREKLRKTSTVFICFQDSVESSPQPQKPATTPAAKTAKSTGPVSGTFWQLSCADSTILAKLATTPAGKTAKSTGPVSGTFWQLSCADSTILAVCNSANPELQQKFAEVAEEIRSKLQTLAPLSASSNSAFSSLEITVKHSANNANHQSTFKF</sequence>
<evidence type="ECO:0000313" key="1">
    <source>
        <dbReference type="Proteomes" id="UP000887576"/>
    </source>
</evidence>
<proteinExistence type="predicted"/>
<reference evidence="2" key="1">
    <citation type="submission" date="2022-11" db="UniProtKB">
        <authorList>
            <consortium name="WormBaseParasite"/>
        </authorList>
    </citation>
    <scope>IDENTIFICATION</scope>
</reference>
<dbReference type="WBParaSite" id="JU765_v2.g1382.t1">
    <property type="protein sequence ID" value="JU765_v2.g1382.t1"/>
    <property type="gene ID" value="JU765_v2.g1382"/>
</dbReference>
<protein>
    <submittedName>
        <fullName evidence="2">Uncharacterized protein</fullName>
    </submittedName>
</protein>
<name>A0AC34Q7G6_9BILA</name>